<accession>K1S0B0</accession>
<dbReference type="PANTHER" id="PTHR36928:SF1">
    <property type="entry name" value="PHOSPHATASE YCDX-RELATED"/>
    <property type="match status" value="1"/>
</dbReference>
<feature type="non-terminal residue" evidence="2">
    <location>
        <position position="105"/>
    </location>
</feature>
<dbReference type="GO" id="GO:0008270">
    <property type="term" value="F:zinc ion binding"/>
    <property type="evidence" value="ECO:0007669"/>
    <property type="project" value="TreeGrafter"/>
</dbReference>
<dbReference type="Pfam" id="PF02811">
    <property type="entry name" value="PHP"/>
    <property type="match status" value="1"/>
</dbReference>
<dbReference type="InterPro" id="IPR004013">
    <property type="entry name" value="PHP_dom"/>
</dbReference>
<dbReference type="GO" id="GO:0042578">
    <property type="term" value="F:phosphoric ester hydrolase activity"/>
    <property type="evidence" value="ECO:0007669"/>
    <property type="project" value="TreeGrafter"/>
</dbReference>
<dbReference type="InterPro" id="IPR003141">
    <property type="entry name" value="Pol/His_phosphatase_N"/>
</dbReference>
<evidence type="ECO:0000313" key="2">
    <source>
        <dbReference type="EMBL" id="EKC47145.1"/>
    </source>
</evidence>
<dbReference type="EMBL" id="AJWZ01010896">
    <property type="protein sequence ID" value="EKC47145.1"/>
    <property type="molecule type" value="Genomic_DNA"/>
</dbReference>
<dbReference type="InterPro" id="IPR050243">
    <property type="entry name" value="PHP_phosphatase"/>
</dbReference>
<feature type="domain" description="Polymerase/histidinol phosphatase N-terminal" evidence="1">
    <location>
        <begin position="5"/>
        <end position="73"/>
    </location>
</feature>
<comment type="caution">
    <text evidence="2">The sequence shown here is derived from an EMBL/GenBank/DDBJ whole genome shotgun (WGS) entry which is preliminary data.</text>
</comment>
<organism evidence="2">
    <name type="scientific">human gut metagenome</name>
    <dbReference type="NCBI Taxonomy" id="408170"/>
    <lineage>
        <taxon>unclassified sequences</taxon>
        <taxon>metagenomes</taxon>
        <taxon>organismal metagenomes</taxon>
    </lineage>
</organism>
<dbReference type="SMART" id="SM00481">
    <property type="entry name" value="POLIIIAc"/>
    <property type="match status" value="1"/>
</dbReference>
<dbReference type="PANTHER" id="PTHR36928">
    <property type="entry name" value="PHOSPHATASE YCDX-RELATED"/>
    <property type="match status" value="1"/>
</dbReference>
<proteinExistence type="predicted"/>
<evidence type="ECO:0000259" key="1">
    <source>
        <dbReference type="SMART" id="SM00481"/>
    </source>
</evidence>
<dbReference type="SUPFAM" id="SSF89550">
    <property type="entry name" value="PHP domain-like"/>
    <property type="match status" value="1"/>
</dbReference>
<dbReference type="InterPro" id="IPR016195">
    <property type="entry name" value="Pol/histidinol_Pase-like"/>
</dbReference>
<gene>
    <name evidence="2" type="ORF">OBE_15853</name>
</gene>
<reference evidence="2" key="1">
    <citation type="journal article" date="2013" name="Environ. Microbiol.">
        <title>Microbiota from the distal guts of lean and obese adolescents exhibit partial functional redundancy besides clear differences in community structure.</title>
        <authorList>
            <person name="Ferrer M."/>
            <person name="Ruiz A."/>
            <person name="Lanza F."/>
            <person name="Haange S.B."/>
            <person name="Oberbach A."/>
            <person name="Till H."/>
            <person name="Bargiela R."/>
            <person name="Campoy C."/>
            <person name="Segura M.T."/>
            <person name="Richter M."/>
            <person name="von Bergen M."/>
            <person name="Seifert J."/>
            <person name="Suarez A."/>
        </authorList>
    </citation>
    <scope>NUCLEOTIDE SEQUENCE</scope>
</reference>
<dbReference type="AlphaFoldDB" id="K1S0B0"/>
<dbReference type="GO" id="GO:0005829">
    <property type="term" value="C:cytosol"/>
    <property type="evidence" value="ECO:0007669"/>
    <property type="project" value="TreeGrafter"/>
</dbReference>
<keyword evidence="2" id="KW-0378">Hydrolase</keyword>
<protein>
    <submittedName>
        <fullName evidence="2">Hydrolase</fullName>
    </submittedName>
</protein>
<dbReference type="Gene3D" id="3.20.20.140">
    <property type="entry name" value="Metal-dependent hydrolases"/>
    <property type="match status" value="1"/>
</dbReference>
<name>K1S0B0_9ZZZZ</name>
<dbReference type="GO" id="GO:0071978">
    <property type="term" value="P:bacterial-type flagellum-dependent swarming motility"/>
    <property type="evidence" value="ECO:0007669"/>
    <property type="project" value="TreeGrafter"/>
</dbReference>
<sequence>MQIIADLHTHTLSATHAFNTLDEMAAKAAALGYAALAITDHGPAMPDAPHMWHFANQTALPLVLHGVAMMYGVGGQCDGHKRRTGFCQSRLRALDWVVASIHSPC</sequence>